<evidence type="ECO:0000313" key="3">
    <source>
        <dbReference type="Proteomes" id="UP000321363"/>
    </source>
</evidence>
<comment type="caution">
    <text evidence="2">The sequence shown here is derived from an EMBL/GenBank/DDBJ whole genome shotgun (WGS) entry which is preliminary data.</text>
</comment>
<evidence type="ECO:0000313" key="2">
    <source>
        <dbReference type="EMBL" id="TXC92708.1"/>
    </source>
</evidence>
<dbReference type="EMBL" id="VOQF01000001">
    <property type="protein sequence ID" value="TXC92708.1"/>
    <property type="molecule type" value="Genomic_DNA"/>
</dbReference>
<dbReference type="OrthoDB" id="2624420at2"/>
<proteinExistence type="predicted"/>
<dbReference type="AlphaFoldDB" id="A0A5C6W8F1"/>
<keyword evidence="3" id="KW-1185">Reference proteome</keyword>
<evidence type="ECO:0000256" key="1">
    <source>
        <dbReference type="SAM" id="Phobius"/>
    </source>
</evidence>
<dbReference type="Proteomes" id="UP000321363">
    <property type="component" value="Unassembled WGS sequence"/>
</dbReference>
<accession>A0A5C6W8F1</accession>
<name>A0A5C6W8F1_9BACI</name>
<sequence>MSIKEEIKILKKRYFTIFIILIIGVVGFSIYHFNNTLYGNDKESIVKVIQSIKGYEDKPIEILGIKDFNDVRIVGFLYNDSPAYIEFYKNDVGNYKWRSIEVRHDQTLSSFSPILPNNIRRKLMYVSNYENEITKIQVDINGQLVEQDFLSNKASVTWVDFPLTDKKDYTFQNYKFYDAKGNILQYLE</sequence>
<keyword evidence="1" id="KW-0472">Membrane</keyword>
<keyword evidence="1" id="KW-0812">Transmembrane</keyword>
<keyword evidence="1" id="KW-1133">Transmembrane helix</keyword>
<reference evidence="2 3" key="1">
    <citation type="journal article" date="2005" name="Int. J. Syst. Evol. Microbiol.">
        <title>Bacillus litoralis sp. nov., isolated from a tidal flat of the Yellow Sea in Korea.</title>
        <authorList>
            <person name="Yoon J.H."/>
            <person name="Oh T.K."/>
        </authorList>
    </citation>
    <scope>NUCLEOTIDE SEQUENCE [LARGE SCALE GENOMIC DNA]</scope>
    <source>
        <strain evidence="2 3">SW-211</strain>
    </source>
</reference>
<gene>
    <name evidence="2" type="ORF">FS935_00410</name>
</gene>
<feature type="transmembrane region" description="Helical" evidence="1">
    <location>
        <begin position="14"/>
        <end position="33"/>
    </location>
</feature>
<protein>
    <submittedName>
        <fullName evidence="2">Uncharacterized protein</fullName>
    </submittedName>
</protein>
<dbReference type="RefSeq" id="WP_146945567.1">
    <property type="nucleotide sequence ID" value="NZ_VOQF01000001.1"/>
</dbReference>
<organism evidence="2 3">
    <name type="scientific">Metabacillus litoralis</name>
    <dbReference type="NCBI Taxonomy" id="152268"/>
    <lineage>
        <taxon>Bacteria</taxon>
        <taxon>Bacillati</taxon>
        <taxon>Bacillota</taxon>
        <taxon>Bacilli</taxon>
        <taxon>Bacillales</taxon>
        <taxon>Bacillaceae</taxon>
        <taxon>Metabacillus</taxon>
    </lineage>
</organism>